<gene>
    <name evidence="1" type="ORF">SAMN05421753_101232</name>
</gene>
<dbReference type="EMBL" id="FOQD01000001">
    <property type="protein sequence ID" value="SFH57220.1"/>
    <property type="molecule type" value="Genomic_DNA"/>
</dbReference>
<protein>
    <recommendedName>
        <fullName evidence="3">Carboxypeptidase regulatory-like domain-containing protein</fullName>
    </recommendedName>
</protein>
<evidence type="ECO:0008006" key="3">
    <source>
        <dbReference type="Google" id="ProtNLM"/>
    </source>
</evidence>
<evidence type="ECO:0000313" key="2">
    <source>
        <dbReference type="Proteomes" id="UP000199518"/>
    </source>
</evidence>
<organism evidence="1 2">
    <name type="scientific">Planctomicrobium piriforme</name>
    <dbReference type="NCBI Taxonomy" id="1576369"/>
    <lineage>
        <taxon>Bacteria</taxon>
        <taxon>Pseudomonadati</taxon>
        <taxon>Planctomycetota</taxon>
        <taxon>Planctomycetia</taxon>
        <taxon>Planctomycetales</taxon>
        <taxon>Planctomycetaceae</taxon>
        <taxon>Planctomicrobium</taxon>
    </lineage>
</organism>
<dbReference type="AlphaFoldDB" id="A0A1I3B4V2"/>
<keyword evidence="2" id="KW-1185">Reference proteome</keyword>
<dbReference type="RefSeq" id="WP_092047163.1">
    <property type="nucleotide sequence ID" value="NZ_FOQD01000001.1"/>
</dbReference>
<sequence length="153" mass="16094">MRQSIRFLIVPVAMGSLLLLNGCGKKVSGRPEPVPVKGLVLVNGQPLGNTTLVFAPEGHQYAAFGQSDEQGRFQLTTFDKGDGAVPGKFSVTASNFWVEEHPGGSVTEHHKLPAKFRDPATSGLSATVTEDGPNEITVEVQASGSGETIHTPG</sequence>
<name>A0A1I3B4V2_9PLAN</name>
<reference evidence="2" key="1">
    <citation type="submission" date="2016-10" db="EMBL/GenBank/DDBJ databases">
        <authorList>
            <person name="Varghese N."/>
            <person name="Submissions S."/>
        </authorList>
    </citation>
    <scope>NUCLEOTIDE SEQUENCE [LARGE SCALE GENOMIC DNA]</scope>
    <source>
        <strain evidence="2">DSM 26348</strain>
    </source>
</reference>
<dbReference type="OrthoDB" id="281179at2"/>
<evidence type="ECO:0000313" key="1">
    <source>
        <dbReference type="EMBL" id="SFH57220.1"/>
    </source>
</evidence>
<dbReference type="Proteomes" id="UP000199518">
    <property type="component" value="Unassembled WGS sequence"/>
</dbReference>
<dbReference type="STRING" id="1576369.SAMN05421753_101232"/>
<accession>A0A1I3B4V2</accession>
<proteinExistence type="predicted"/>